<protein>
    <submittedName>
        <fullName evidence="2">Uncharacterized protein</fullName>
    </submittedName>
</protein>
<dbReference type="Proteomes" id="UP001157006">
    <property type="component" value="Chromosome 4"/>
</dbReference>
<feature type="transmembrane region" description="Helical" evidence="1">
    <location>
        <begin position="411"/>
        <end position="435"/>
    </location>
</feature>
<sequence length="442" mass="49252">MSFFVLAIITSGRVNPRRNSFVPFLKGEDIDFEQKGNLEYKPRRKTAISGIPSTEVANAKRKKSYFHHSNSNKVNRTQVKLSRVLFFPTASKPEADTWGSLEGRVAGIHFGNPHRSRAIGRLLRRKSSAEDSQRDTDKAKNKIRIRVLLPRKNGMILATFYSLMPMLTLIALNTILSLGIAGKIRSMKTMGQGSGYLVKPAPVFNLGIKYLKKILPEKLERVEQKSFQSQQFKELDFFHALLSKVGFSLGGRALSFALRGLGCSAGLSLTVDFTLRALLTYQNHMMPLGEGTSGSESPASQSDSPCLLGNGFGRISTTIRLVPWERHRCGGLLTRDQPDLIWTPHTYWKFCQDPSHIHQTHWYGLPISCLAVLSQHGSRKNCLDRQQLLHIGTSTKMFLSRSTSLQAEDPFGLAILGLLLFVPASVSAPAIKAFWSRPQAQT</sequence>
<keyword evidence="1" id="KW-0812">Transmembrane</keyword>
<accession>A0AAV1AFV5</accession>
<name>A0AAV1AFV5_VICFA</name>
<reference evidence="2 3" key="1">
    <citation type="submission" date="2023-01" db="EMBL/GenBank/DDBJ databases">
        <authorList>
            <person name="Kreplak J."/>
        </authorList>
    </citation>
    <scope>NUCLEOTIDE SEQUENCE [LARGE SCALE GENOMIC DNA]</scope>
</reference>
<evidence type="ECO:0000313" key="2">
    <source>
        <dbReference type="EMBL" id="CAI8607157.1"/>
    </source>
</evidence>
<keyword evidence="3" id="KW-1185">Reference proteome</keyword>
<dbReference type="AlphaFoldDB" id="A0AAV1AFV5"/>
<keyword evidence="1" id="KW-0472">Membrane</keyword>
<evidence type="ECO:0000256" key="1">
    <source>
        <dbReference type="SAM" id="Phobius"/>
    </source>
</evidence>
<evidence type="ECO:0000313" key="3">
    <source>
        <dbReference type="Proteomes" id="UP001157006"/>
    </source>
</evidence>
<organism evidence="2 3">
    <name type="scientific">Vicia faba</name>
    <name type="common">Broad bean</name>
    <name type="synonym">Faba vulgaris</name>
    <dbReference type="NCBI Taxonomy" id="3906"/>
    <lineage>
        <taxon>Eukaryota</taxon>
        <taxon>Viridiplantae</taxon>
        <taxon>Streptophyta</taxon>
        <taxon>Embryophyta</taxon>
        <taxon>Tracheophyta</taxon>
        <taxon>Spermatophyta</taxon>
        <taxon>Magnoliopsida</taxon>
        <taxon>eudicotyledons</taxon>
        <taxon>Gunneridae</taxon>
        <taxon>Pentapetalae</taxon>
        <taxon>rosids</taxon>
        <taxon>fabids</taxon>
        <taxon>Fabales</taxon>
        <taxon>Fabaceae</taxon>
        <taxon>Papilionoideae</taxon>
        <taxon>50 kb inversion clade</taxon>
        <taxon>NPAAA clade</taxon>
        <taxon>Hologalegina</taxon>
        <taxon>IRL clade</taxon>
        <taxon>Fabeae</taxon>
        <taxon>Vicia</taxon>
    </lineage>
</organism>
<gene>
    <name evidence="2" type="ORF">VFH_IV025200</name>
</gene>
<proteinExistence type="predicted"/>
<keyword evidence="1" id="KW-1133">Transmembrane helix</keyword>
<feature type="transmembrane region" description="Helical" evidence="1">
    <location>
        <begin position="160"/>
        <end position="181"/>
    </location>
</feature>
<dbReference type="EMBL" id="OX451739">
    <property type="protein sequence ID" value="CAI8607157.1"/>
    <property type="molecule type" value="Genomic_DNA"/>
</dbReference>